<dbReference type="PRINTS" id="PR00161">
    <property type="entry name" value="NIHGNASECYTB"/>
</dbReference>
<gene>
    <name evidence="14" type="ORF">A7Q10_04500</name>
</gene>
<dbReference type="InterPro" id="IPR016174">
    <property type="entry name" value="Di-haem_cyt_TM"/>
</dbReference>
<evidence type="ECO:0000256" key="1">
    <source>
        <dbReference type="ARBA" id="ARBA00004651"/>
    </source>
</evidence>
<keyword evidence="15" id="KW-1185">Reference proteome</keyword>
<keyword evidence="7" id="KW-0479">Metal-binding</keyword>
<keyword evidence="11 12" id="KW-0472">Membrane</keyword>
<dbReference type="PANTHER" id="PTHR30485:SF0">
    <property type="entry name" value="NI_FE-HYDROGENASE 1 B-TYPE CYTOCHROME SUBUNIT-RELATED"/>
    <property type="match status" value="1"/>
</dbReference>
<keyword evidence="9 12" id="KW-1133">Transmembrane helix</keyword>
<sequence length="236" mass="27432">METEVEKKWVTKAVYVYEAPIRLWHWINAASIFVLAISGYLIAHPPPSIGGEAFGHFEFAYIRYIHFIAALVFDVGLMVRIYWALVGNRFGRDFLHLALFEKSFWIEVIKKIKWYLFLEKEPIVYEGADPLNRLATFLVFILDWFMLITGLALFGEMDGMGTWAYYLFTIWIIPIFGSSQTLHSFHHLGMWLFASFVLVHVYVVVREDILGRVSVIETMVNGWRVIRGGQLNKKDA</sequence>
<keyword evidence="10" id="KW-0408">Iron</keyword>
<dbReference type="AlphaFoldDB" id="A0A4Y8PH66"/>
<comment type="caution">
    <text evidence="14">The sequence shown here is derived from an EMBL/GenBank/DDBJ whole genome shotgun (WGS) entry which is preliminary data.</text>
</comment>
<evidence type="ECO:0000256" key="3">
    <source>
        <dbReference type="ARBA" id="ARBA00022448"/>
    </source>
</evidence>
<organism evidence="14 15">
    <name type="scientific">Methylacidiphilum caldifontis</name>
    <dbReference type="NCBI Taxonomy" id="2795386"/>
    <lineage>
        <taxon>Bacteria</taxon>
        <taxon>Pseudomonadati</taxon>
        <taxon>Verrucomicrobiota</taxon>
        <taxon>Methylacidiphilae</taxon>
        <taxon>Methylacidiphilales</taxon>
        <taxon>Methylacidiphilaceae</taxon>
        <taxon>Methylacidiphilum (ex Ratnadevi et al. 2023)</taxon>
    </lineage>
</organism>
<evidence type="ECO:0000256" key="11">
    <source>
        <dbReference type="ARBA" id="ARBA00023136"/>
    </source>
</evidence>
<keyword evidence="6 12" id="KW-0812">Transmembrane</keyword>
<feature type="transmembrane region" description="Helical" evidence="12">
    <location>
        <begin position="64"/>
        <end position="85"/>
    </location>
</feature>
<dbReference type="PANTHER" id="PTHR30485">
    <property type="entry name" value="NI/FE-HYDROGENASE 1 B-TYPE CYTOCHROME SUBUNIT"/>
    <property type="match status" value="1"/>
</dbReference>
<dbReference type="GO" id="GO:0009055">
    <property type="term" value="F:electron transfer activity"/>
    <property type="evidence" value="ECO:0007669"/>
    <property type="project" value="InterPro"/>
</dbReference>
<feature type="transmembrane region" description="Helical" evidence="12">
    <location>
        <begin position="23"/>
        <end position="43"/>
    </location>
</feature>
<keyword evidence="8" id="KW-0249">Electron transport</keyword>
<keyword evidence="3" id="KW-0813">Transport</keyword>
<dbReference type="Gene3D" id="1.20.950.20">
    <property type="entry name" value="Transmembrane di-heme cytochromes, Chain C"/>
    <property type="match status" value="1"/>
</dbReference>
<feature type="transmembrane region" description="Helical" evidence="12">
    <location>
        <begin position="188"/>
        <end position="205"/>
    </location>
</feature>
<evidence type="ECO:0000256" key="10">
    <source>
        <dbReference type="ARBA" id="ARBA00023004"/>
    </source>
</evidence>
<dbReference type="SUPFAM" id="SSF81342">
    <property type="entry name" value="Transmembrane di-heme cytochromes"/>
    <property type="match status" value="1"/>
</dbReference>
<dbReference type="Proteomes" id="UP000297713">
    <property type="component" value="Unassembled WGS sequence"/>
</dbReference>
<dbReference type="NCBIfam" id="TIGR02125">
    <property type="entry name" value="CytB-hydogenase"/>
    <property type="match status" value="1"/>
</dbReference>
<dbReference type="GO" id="GO:0005506">
    <property type="term" value="F:iron ion binding"/>
    <property type="evidence" value="ECO:0007669"/>
    <property type="project" value="InterPro"/>
</dbReference>
<comment type="similarity">
    <text evidence="2">Belongs to the HupC/HyaC/HydC family.</text>
</comment>
<dbReference type="Pfam" id="PF01292">
    <property type="entry name" value="Ni_hydr_CYTB"/>
    <property type="match status" value="1"/>
</dbReference>
<dbReference type="EMBL" id="LXQC01000068">
    <property type="protein sequence ID" value="TFE71559.1"/>
    <property type="molecule type" value="Genomic_DNA"/>
</dbReference>
<evidence type="ECO:0000256" key="2">
    <source>
        <dbReference type="ARBA" id="ARBA00008622"/>
    </source>
</evidence>
<evidence type="ECO:0000313" key="15">
    <source>
        <dbReference type="Proteomes" id="UP000297713"/>
    </source>
</evidence>
<evidence type="ECO:0000313" key="14">
    <source>
        <dbReference type="EMBL" id="TFE71559.1"/>
    </source>
</evidence>
<evidence type="ECO:0000256" key="9">
    <source>
        <dbReference type="ARBA" id="ARBA00022989"/>
    </source>
</evidence>
<evidence type="ECO:0000256" key="6">
    <source>
        <dbReference type="ARBA" id="ARBA00022692"/>
    </source>
</evidence>
<reference evidence="14 15" key="1">
    <citation type="submission" date="2016-05" db="EMBL/GenBank/DDBJ databases">
        <title>Diversity and Homogeneity among Thermoacidophilic Verrucomicrobia Methanotrophs Linked with Geographical Origin.</title>
        <authorList>
            <person name="Erikstad H.-A."/>
            <person name="Smestad N.B."/>
            <person name="Ceballos R.M."/>
            <person name="Birkeland N.-K."/>
        </authorList>
    </citation>
    <scope>NUCLEOTIDE SEQUENCE [LARGE SCALE GENOMIC DNA]</scope>
    <source>
        <strain evidence="14 15">Phi</strain>
    </source>
</reference>
<feature type="transmembrane region" description="Helical" evidence="12">
    <location>
        <begin position="134"/>
        <end position="154"/>
    </location>
</feature>
<keyword evidence="5" id="KW-0349">Heme</keyword>
<dbReference type="PROSITE" id="PS00883">
    <property type="entry name" value="NI_HGENASE_CYTB_2"/>
    <property type="match status" value="1"/>
</dbReference>
<dbReference type="InterPro" id="IPR000516">
    <property type="entry name" value="Ni-dep_Hydgase_cyt-B"/>
</dbReference>
<proteinExistence type="inferred from homology"/>
<evidence type="ECO:0000256" key="7">
    <source>
        <dbReference type="ARBA" id="ARBA00022723"/>
    </source>
</evidence>
<keyword evidence="4" id="KW-1003">Cell membrane</keyword>
<dbReference type="GO" id="GO:0022904">
    <property type="term" value="P:respiratory electron transport chain"/>
    <property type="evidence" value="ECO:0007669"/>
    <property type="project" value="InterPro"/>
</dbReference>
<feature type="transmembrane region" description="Helical" evidence="12">
    <location>
        <begin position="163"/>
        <end position="182"/>
    </location>
</feature>
<dbReference type="InterPro" id="IPR011577">
    <property type="entry name" value="Cyt_b561_bac/Ni-Hgenase"/>
</dbReference>
<dbReference type="GO" id="GO:0020037">
    <property type="term" value="F:heme binding"/>
    <property type="evidence" value="ECO:0007669"/>
    <property type="project" value="TreeGrafter"/>
</dbReference>
<evidence type="ECO:0000259" key="13">
    <source>
        <dbReference type="Pfam" id="PF01292"/>
    </source>
</evidence>
<name>A0A4Y8PH66_9BACT</name>
<dbReference type="GO" id="GO:0005886">
    <property type="term" value="C:plasma membrane"/>
    <property type="evidence" value="ECO:0007669"/>
    <property type="project" value="UniProtKB-SubCell"/>
</dbReference>
<evidence type="ECO:0000256" key="5">
    <source>
        <dbReference type="ARBA" id="ARBA00022617"/>
    </source>
</evidence>
<feature type="domain" description="Cytochrome b561 bacterial/Ni-hydrogenase" evidence="13">
    <location>
        <begin position="16"/>
        <end position="222"/>
    </location>
</feature>
<evidence type="ECO:0000256" key="12">
    <source>
        <dbReference type="SAM" id="Phobius"/>
    </source>
</evidence>
<dbReference type="RefSeq" id="WP_134439225.1">
    <property type="nucleotide sequence ID" value="NZ_LXQC01000068.1"/>
</dbReference>
<evidence type="ECO:0000256" key="4">
    <source>
        <dbReference type="ARBA" id="ARBA00022475"/>
    </source>
</evidence>
<dbReference type="OrthoDB" id="197262at2"/>
<protein>
    <submittedName>
        <fullName evidence="14">Ni/Fe-hydrogenase, b-type cytochrome subunit</fullName>
    </submittedName>
</protein>
<accession>A0A4Y8PH66</accession>
<dbReference type="InterPro" id="IPR051542">
    <property type="entry name" value="Hydrogenase_cytochrome"/>
</dbReference>
<comment type="subcellular location">
    <subcellularLocation>
        <location evidence="1">Cell membrane</location>
        <topology evidence="1">Multi-pass membrane protein</topology>
    </subcellularLocation>
</comment>
<evidence type="ECO:0000256" key="8">
    <source>
        <dbReference type="ARBA" id="ARBA00022982"/>
    </source>
</evidence>